<protein>
    <submittedName>
        <fullName evidence="1">Uncharacterized protein</fullName>
    </submittedName>
</protein>
<dbReference type="AlphaFoldDB" id="A0A5B7EM65"/>
<dbReference type="EMBL" id="VSRR010003015">
    <property type="protein sequence ID" value="MPC34259.1"/>
    <property type="molecule type" value="Genomic_DNA"/>
</dbReference>
<organism evidence="1 2">
    <name type="scientific">Portunus trituberculatus</name>
    <name type="common">Swimming crab</name>
    <name type="synonym">Neptunus trituberculatus</name>
    <dbReference type="NCBI Taxonomy" id="210409"/>
    <lineage>
        <taxon>Eukaryota</taxon>
        <taxon>Metazoa</taxon>
        <taxon>Ecdysozoa</taxon>
        <taxon>Arthropoda</taxon>
        <taxon>Crustacea</taxon>
        <taxon>Multicrustacea</taxon>
        <taxon>Malacostraca</taxon>
        <taxon>Eumalacostraca</taxon>
        <taxon>Eucarida</taxon>
        <taxon>Decapoda</taxon>
        <taxon>Pleocyemata</taxon>
        <taxon>Brachyura</taxon>
        <taxon>Eubrachyura</taxon>
        <taxon>Portunoidea</taxon>
        <taxon>Portunidae</taxon>
        <taxon>Portuninae</taxon>
        <taxon>Portunus</taxon>
    </lineage>
</organism>
<sequence>MTRNLCECTHEAHLPAALKCEGQSAVTGWKGERDVTSLTTIRPQRCHCYSYRIRLLPLKYRHGNSNKYLSHKSLCIHE</sequence>
<name>A0A5B7EM65_PORTR</name>
<evidence type="ECO:0000313" key="2">
    <source>
        <dbReference type="Proteomes" id="UP000324222"/>
    </source>
</evidence>
<keyword evidence="2" id="KW-1185">Reference proteome</keyword>
<reference evidence="1 2" key="1">
    <citation type="submission" date="2019-05" db="EMBL/GenBank/DDBJ databases">
        <title>Another draft genome of Portunus trituberculatus and its Hox gene families provides insights of decapod evolution.</title>
        <authorList>
            <person name="Jeong J.-H."/>
            <person name="Song I."/>
            <person name="Kim S."/>
            <person name="Choi T."/>
            <person name="Kim D."/>
            <person name="Ryu S."/>
            <person name="Kim W."/>
        </authorList>
    </citation>
    <scope>NUCLEOTIDE SEQUENCE [LARGE SCALE GENOMIC DNA]</scope>
    <source>
        <tissue evidence="1">Muscle</tissue>
    </source>
</reference>
<accession>A0A5B7EM65</accession>
<comment type="caution">
    <text evidence="1">The sequence shown here is derived from an EMBL/GenBank/DDBJ whole genome shotgun (WGS) entry which is preliminary data.</text>
</comment>
<gene>
    <name evidence="1" type="ORF">E2C01_027642</name>
</gene>
<proteinExistence type="predicted"/>
<evidence type="ECO:0000313" key="1">
    <source>
        <dbReference type="EMBL" id="MPC34259.1"/>
    </source>
</evidence>
<dbReference type="Proteomes" id="UP000324222">
    <property type="component" value="Unassembled WGS sequence"/>
</dbReference>